<dbReference type="EMBL" id="BJYY01000014">
    <property type="protein sequence ID" value="GEO34477.1"/>
    <property type="molecule type" value="Genomic_DNA"/>
</dbReference>
<keyword evidence="11" id="KW-1185">Reference proteome</keyword>
<keyword evidence="3" id="KW-0813">Transport</keyword>
<dbReference type="InterPro" id="IPR018035">
    <property type="entry name" value="Flagellar_FliH/T3SS_HrpE"/>
</dbReference>
<evidence type="ECO:0000256" key="5">
    <source>
        <dbReference type="ARBA" id="ARBA00022927"/>
    </source>
</evidence>
<dbReference type="AlphaFoldDB" id="A0A512DDG1"/>
<name>A0A512DDG1_9CELL</name>
<dbReference type="Proteomes" id="UP000321181">
    <property type="component" value="Unassembled WGS sequence"/>
</dbReference>
<dbReference type="RefSeq" id="WP_146904170.1">
    <property type="nucleotide sequence ID" value="NZ_BJYY01000014.1"/>
</dbReference>
<protein>
    <recommendedName>
        <fullName evidence="9">Flagellar assembly protein FliH/Type III secretion system HrpE domain-containing protein</fullName>
    </recommendedName>
</protein>
<keyword evidence="5" id="KW-0653">Protein transport</keyword>
<comment type="caution">
    <text evidence="10">The sequence shown here is derived from an EMBL/GenBank/DDBJ whole genome shotgun (WGS) entry which is preliminary data.</text>
</comment>
<feature type="domain" description="Flagellar assembly protein FliH/Type III secretion system HrpE" evidence="9">
    <location>
        <begin position="81"/>
        <end position="197"/>
    </location>
</feature>
<evidence type="ECO:0000256" key="3">
    <source>
        <dbReference type="ARBA" id="ARBA00022448"/>
    </source>
</evidence>
<evidence type="ECO:0000256" key="1">
    <source>
        <dbReference type="ARBA" id="ARBA00003041"/>
    </source>
</evidence>
<dbReference type="GO" id="GO:0044781">
    <property type="term" value="P:bacterial-type flagellum organization"/>
    <property type="evidence" value="ECO:0007669"/>
    <property type="project" value="UniProtKB-KW"/>
</dbReference>
<evidence type="ECO:0000256" key="4">
    <source>
        <dbReference type="ARBA" id="ARBA00022795"/>
    </source>
</evidence>
<feature type="region of interest" description="Disordered" evidence="8">
    <location>
        <begin position="1"/>
        <end position="23"/>
    </location>
</feature>
<evidence type="ECO:0000256" key="6">
    <source>
        <dbReference type="ARBA" id="ARBA00023225"/>
    </source>
</evidence>
<evidence type="ECO:0000256" key="2">
    <source>
        <dbReference type="ARBA" id="ARBA00006602"/>
    </source>
</evidence>
<reference evidence="10 11" key="1">
    <citation type="submission" date="2019-07" db="EMBL/GenBank/DDBJ databases">
        <title>Whole genome shotgun sequence of Cellulomonas aerilata NBRC 106308.</title>
        <authorList>
            <person name="Hosoyama A."/>
            <person name="Uohara A."/>
            <person name="Ohji S."/>
            <person name="Ichikawa N."/>
        </authorList>
    </citation>
    <scope>NUCLEOTIDE SEQUENCE [LARGE SCALE GENOMIC DNA]</scope>
    <source>
        <strain evidence="10 11">NBRC 106308</strain>
    </source>
</reference>
<dbReference type="PANTHER" id="PTHR34982:SF1">
    <property type="entry name" value="FLAGELLAR ASSEMBLY PROTEIN FLIH"/>
    <property type="match status" value="1"/>
</dbReference>
<sequence length="214" mass="21022">MSEQVTAPFRPAPVGGVLDTGAGRTSAQAEQARAAGWSAGWAAGARAAAEAARAQREALLAEHAAAEEARAAQVAGAVAVLRRAAEAAAARTAPVLQDAAATLDEGAVLLAQAVLGAELADGADRARAALARALSLPLDAGVHTVRLHPSDLAAVTAAGAAVPAGVQLVADGSLRPGDAVSELADGFLDARISTAVERAARALAAVDTLPGDLA</sequence>
<keyword evidence="7" id="KW-0175">Coiled coil</keyword>
<comment type="function">
    <text evidence="1">Needed for flagellar regrowth and assembly.</text>
</comment>
<evidence type="ECO:0000256" key="7">
    <source>
        <dbReference type="SAM" id="Coils"/>
    </source>
</evidence>
<evidence type="ECO:0000259" key="9">
    <source>
        <dbReference type="Pfam" id="PF02108"/>
    </source>
</evidence>
<dbReference type="GO" id="GO:0015031">
    <property type="term" value="P:protein transport"/>
    <property type="evidence" value="ECO:0007669"/>
    <property type="project" value="UniProtKB-KW"/>
</dbReference>
<evidence type="ECO:0000313" key="10">
    <source>
        <dbReference type="EMBL" id="GEO34477.1"/>
    </source>
</evidence>
<keyword evidence="6" id="KW-1006">Bacterial flagellum protein export</keyword>
<dbReference type="PANTHER" id="PTHR34982">
    <property type="entry name" value="YOP PROTEINS TRANSLOCATION PROTEIN L"/>
    <property type="match status" value="1"/>
</dbReference>
<dbReference type="Pfam" id="PF02108">
    <property type="entry name" value="FliH"/>
    <property type="match status" value="1"/>
</dbReference>
<dbReference type="GO" id="GO:0005829">
    <property type="term" value="C:cytosol"/>
    <property type="evidence" value="ECO:0007669"/>
    <property type="project" value="TreeGrafter"/>
</dbReference>
<organism evidence="10 11">
    <name type="scientific">Cellulomonas aerilata</name>
    <dbReference type="NCBI Taxonomy" id="515326"/>
    <lineage>
        <taxon>Bacteria</taxon>
        <taxon>Bacillati</taxon>
        <taxon>Actinomycetota</taxon>
        <taxon>Actinomycetes</taxon>
        <taxon>Micrococcales</taxon>
        <taxon>Cellulomonadaceae</taxon>
        <taxon>Cellulomonas</taxon>
    </lineage>
</organism>
<feature type="coiled-coil region" evidence="7">
    <location>
        <begin position="42"/>
        <end position="69"/>
    </location>
</feature>
<dbReference type="OrthoDB" id="5114026at2"/>
<dbReference type="InterPro" id="IPR051472">
    <property type="entry name" value="T3SS_Stator/FliH"/>
</dbReference>
<accession>A0A512DDG1</accession>
<proteinExistence type="inferred from homology"/>
<evidence type="ECO:0000313" key="11">
    <source>
        <dbReference type="Proteomes" id="UP000321181"/>
    </source>
</evidence>
<evidence type="ECO:0000256" key="8">
    <source>
        <dbReference type="SAM" id="MobiDB-lite"/>
    </source>
</evidence>
<gene>
    <name evidence="10" type="ORF">CAE01nite_22020</name>
</gene>
<keyword evidence="4" id="KW-1005">Bacterial flagellum biogenesis</keyword>
<comment type="similarity">
    <text evidence="2">Belongs to the FliH family.</text>
</comment>